<evidence type="ECO:0000256" key="4">
    <source>
        <dbReference type="ARBA" id="ARBA00022833"/>
    </source>
</evidence>
<dbReference type="InterPro" id="IPR013083">
    <property type="entry name" value="Znf_RING/FYVE/PHD"/>
</dbReference>
<evidence type="ECO:0000256" key="2">
    <source>
        <dbReference type="ARBA" id="ARBA00022723"/>
    </source>
</evidence>
<comment type="function">
    <text evidence="6">E3 ubiquitin-protein ligase that mediates ubiquitination and subsequent proteasomal degradation of target proteins. E3 ubiquitin ligases accept ubiquitin from an E2 ubiquitin-conjugating enzyme in the form of a thioester and then directly transfers the ubiquitin to targeted substrates.</text>
</comment>
<dbReference type="EMBL" id="KC740941">
    <property type="protein sequence ID" value="AGM32765.1"/>
    <property type="molecule type" value="mRNA"/>
</dbReference>
<dbReference type="GO" id="GO:0016567">
    <property type="term" value="P:protein ubiquitination"/>
    <property type="evidence" value="ECO:0007669"/>
    <property type="project" value="UniProtKB-UniPathway"/>
</dbReference>
<comment type="pathway">
    <text evidence="6">Protein modification; protein ubiquitination.</text>
</comment>
<dbReference type="Gene3D" id="3.30.40.10">
    <property type="entry name" value="Zinc/RING finger domain, C3HC4 (zinc finger)"/>
    <property type="match status" value="1"/>
</dbReference>
<reference evidence="8" key="1">
    <citation type="submission" date="2013-03" db="EMBL/GenBank/DDBJ databases">
        <title>Immune-Related transcriptome of Coptotermes formosanus Shiraki workers: the defense mechanism.</title>
        <authorList>
            <person name="Hussain A."/>
            <person name="Li Y.F."/>
            <person name="Wen S.Y."/>
        </authorList>
    </citation>
    <scope>NUCLEOTIDE SEQUENCE</scope>
</reference>
<proteinExistence type="evidence at transcript level"/>
<comment type="domain">
    <text evidence="6">The SBD domain (substrate-binding domain) mediates the interaction with substrate proteins. It is related to the TRAF family.</text>
</comment>
<dbReference type="Pfam" id="PF03145">
    <property type="entry name" value="Sina_TRAF"/>
    <property type="match status" value="1"/>
</dbReference>
<comment type="catalytic activity">
    <reaction evidence="6">
        <text>S-ubiquitinyl-[E2 ubiquitin-conjugating enzyme]-L-cysteine + [acceptor protein]-L-lysine = [E2 ubiquitin-conjugating enzyme]-L-cysteine + N(6)-ubiquitinyl-[acceptor protein]-L-lysine.</text>
        <dbReference type="EC" id="2.3.2.27"/>
    </reaction>
</comment>
<keyword evidence="3 5" id="KW-0863">Zinc-finger</keyword>
<dbReference type="AlphaFoldDB" id="R4UNL7"/>
<dbReference type="InterPro" id="IPR018121">
    <property type="entry name" value="7-in-absentia-prot_TRAF-dom"/>
</dbReference>
<dbReference type="GO" id="GO:0008270">
    <property type="term" value="F:zinc ion binding"/>
    <property type="evidence" value="ECO:0007669"/>
    <property type="project" value="UniProtKB-KW"/>
</dbReference>
<evidence type="ECO:0000259" key="7">
    <source>
        <dbReference type="PROSITE" id="PS51081"/>
    </source>
</evidence>
<evidence type="ECO:0000256" key="1">
    <source>
        <dbReference type="ARBA" id="ARBA00009119"/>
    </source>
</evidence>
<evidence type="ECO:0000313" key="8">
    <source>
        <dbReference type="EMBL" id="AGM32765.1"/>
    </source>
</evidence>
<keyword evidence="2 6" id="KW-0479">Metal-binding</keyword>
<evidence type="ECO:0000256" key="5">
    <source>
        <dbReference type="PROSITE-ProRule" id="PRU00455"/>
    </source>
</evidence>
<comment type="domain">
    <text evidence="6">The RING-type zinc finger domain is essential for ubiquitin ligase activity.</text>
</comment>
<keyword evidence="6" id="KW-0833">Ubl conjugation pathway</keyword>
<name>R4UNL7_COPFO</name>
<dbReference type="GO" id="GO:0043161">
    <property type="term" value="P:proteasome-mediated ubiquitin-dependent protein catabolic process"/>
    <property type="evidence" value="ECO:0007669"/>
    <property type="project" value="TreeGrafter"/>
</dbReference>
<dbReference type="GO" id="GO:0031624">
    <property type="term" value="F:ubiquitin conjugating enzyme binding"/>
    <property type="evidence" value="ECO:0007669"/>
    <property type="project" value="TreeGrafter"/>
</dbReference>
<dbReference type="PANTHER" id="PTHR45877">
    <property type="entry name" value="E3 UBIQUITIN-PROTEIN LIGASE SIAH2"/>
    <property type="match status" value="1"/>
</dbReference>
<keyword evidence="4 6" id="KW-0862">Zinc</keyword>
<protein>
    <recommendedName>
        <fullName evidence="6">E3 ubiquitin-protein ligase</fullName>
        <ecNumber evidence="6">2.3.2.27</ecNumber>
    </recommendedName>
</protein>
<dbReference type="InterPro" id="IPR013010">
    <property type="entry name" value="Znf_SIAH"/>
</dbReference>
<dbReference type="GO" id="GO:0061630">
    <property type="term" value="F:ubiquitin protein ligase activity"/>
    <property type="evidence" value="ECO:0007669"/>
    <property type="project" value="UniProtKB-EC"/>
</dbReference>
<evidence type="ECO:0000256" key="3">
    <source>
        <dbReference type="ARBA" id="ARBA00022771"/>
    </source>
</evidence>
<evidence type="ECO:0000256" key="6">
    <source>
        <dbReference type="RuleBase" id="RU201113"/>
    </source>
</evidence>
<dbReference type="GO" id="GO:0005737">
    <property type="term" value="C:cytoplasm"/>
    <property type="evidence" value="ECO:0007669"/>
    <property type="project" value="InterPro"/>
</dbReference>
<organism evidence="8">
    <name type="scientific">Coptotermes formosanus</name>
    <name type="common">Formosan subterranean termite</name>
    <dbReference type="NCBI Taxonomy" id="36987"/>
    <lineage>
        <taxon>Eukaryota</taxon>
        <taxon>Metazoa</taxon>
        <taxon>Ecdysozoa</taxon>
        <taxon>Arthropoda</taxon>
        <taxon>Hexapoda</taxon>
        <taxon>Insecta</taxon>
        <taxon>Pterygota</taxon>
        <taxon>Neoptera</taxon>
        <taxon>Polyneoptera</taxon>
        <taxon>Dictyoptera</taxon>
        <taxon>Blattodea</taxon>
        <taxon>Blattoidea</taxon>
        <taxon>Termitoidae</taxon>
        <taxon>Rhinotermitidae</taxon>
        <taxon>Coptotermes</taxon>
    </lineage>
</organism>
<dbReference type="SUPFAM" id="SSF49599">
    <property type="entry name" value="TRAF domain-like"/>
    <property type="match status" value="1"/>
</dbReference>
<dbReference type="PROSITE" id="PS51081">
    <property type="entry name" value="ZF_SIAH"/>
    <property type="match status" value="1"/>
</dbReference>
<dbReference type="EC" id="2.3.2.27" evidence="6"/>
<feature type="domain" description="SIAH-type" evidence="7">
    <location>
        <begin position="25"/>
        <end position="85"/>
    </location>
</feature>
<sequence>MPNCPSCGSPITQNRNHPAERIAHQLPYPCGNQNMGCKYKSLLCNLPSHETVCPHRLYCCVPCRPRCRWKGRKFQVLEHMKEEHKELVWVKAYNSLVFENFDYTTDYTCTHILSCYKELFWCHSKRDATRGKLFEVVQFMGLKEKATKSEYEFEFYSQGSNRTAIFRNRVQSDDDDVEKIYESRDCLVLDLSVLKYFVTEKKQLFYNFKVQKIL</sequence>
<comment type="similarity">
    <text evidence="1 6">Belongs to the SINA (Seven in absentia) family.</text>
</comment>
<dbReference type="PANTHER" id="PTHR45877:SF2">
    <property type="entry name" value="E3 UBIQUITIN-PROTEIN LIGASE SINA-RELATED"/>
    <property type="match status" value="1"/>
</dbReference>
<dbReference type="InterPro" id="IPR008974">
    <property type="entry name" value="TRAF-like"/>
</dbReference>
<dbReference type="Gene3D" id="2.60.210.10">
    <property type="entry name" value="Apoptosis, Tumor Necrosis Factor Receptor Associated Protein 2, Chain A"/>
    <property type="match status" value="1"/>
</dbReference>
<accession>R4UNL7</accession>
<dbReference type="Pfam" id="PF21361">
    <property type="entry name" value="Sina_ZnF"/>
    <property type="match status" value="1"/>
</dbReference>
<dbReference type="InterPro" id="IPR004162">
    <property type="entry name" value="SINA-like_animal"/>
</dbReference>
<dbReference type="UniPathway" id="UPA00143"/>